<feature type="region of interest" description="Disordered" evidence="1">
    <location>
        <begin position="1"/>
        <end position="36"/>
    </location>
</feature>
<evidence type="ECO:0000313" key="2">
    <source>
        <dbReference type="EMBL" id="PIC17012.1"/>
    </source>
</evidence>
<organism evidence="2 3">
    <name type="scientific">Caenorhabditis nigoni</name>
    <dbReference type="NCBI Taxonomy" id="1611254"/>
    <lineage>
        <taxon>Eukaryota</taxon>
        <taxon>Metazoa</taxon>
        <taxon>Ecdysozoa</taxon>
        <taxon>Nematoda</taxon>
        <taxon>Chromadorea</taxon>
        <taxon>Rhabditida</taxon>
        <taxon>Rhabditina</taxon>
        <taxon>Rhabditomorpha</taxon>
        <taxon>Rhabditoidea</taxon>
        <taxon>Rhabditidae</taxon>
        <taxon>Peloderinae</taxon>
        <taxon>Caenorhabditis</taxon>
    </lineage>
</organism>
<name>A0A2G5SPX3_9PELO</name>
<comment type="caution">
    <text evidence="2">The sequence shown here is derived from an EMBL/GenBank/DDBJ whole genome shotgun (WGS) entry which is preliminary data.</text>
</comment>
<reference evidence="3" key="1">
    <citation type="submission" date="2017-10" db="EMBL/GenBank/DDBJ databases">
        <title>Rapid genome shrinkage in a self-fertile nematode reveals novel sperm competition proteins.</title>
        <authorList>
            <person name="Yin D."/>
            <person name="Schwarz E.M."/>
            <person name="Thomas C.G."/>
            <person name="Felde R.L."/>
            <person name="Korf I.F."/>
            <person name="Cutter A.D."/>
            <person name="Schartner C.M."/>
            <person name="Ralston E.J."/>
            <person name="Meyer B.J."/>
            <person name="Haag E.S."/>
        </authorList>
    </citation>
    <scope>NUCLEOTIDE SEQUENCE [LARGE SCALE GENOMIC DNA]</scope>
    <source>
        <strain evidence="3">JU1422</strain>
    </source>
</reference>
<feature type="compositionally biased region" description="Basic and acidic residues" evidence="1">
    <location>
        <begin position="19"/>
        <end position="36"/>
    </location>
</feature>
<evidence type="ECO:0000313" key="3">
    <source>
        <dbReference type="Proteomes" id="UP000230233"/>
    </source>
</evidence>
<feature type="region of interest" description="Disordered" evidence="1">
    <location>
        <begin position="672"/>
        <end position="715"/>
    </location>
</feature>
<proteinExistence type="predicted"/>
<dbReference type="AlphaFoldDB" id="A0A2G5SPX3"/>
<gene>
    <name evidence="2" type="primary">Cnig_chr_X.g23409</name>
    <name evidence="2" type="ORF">B9Z55_023409</name>
</gene>
<evidence type="ECO:0000256" key="1">
    <source>
        <dbReference type="SAM" id="MobiDB-lite"/>
    </source>
</evidence>
<feature type="compositionally biased region" description="Polar residues" evidence="1">
    <location>
        <begin position="703"/>
        <end position="715"/>
    </location>
</feature>
<sequence>METRNSRKRKAESLPPVPSEKERRKMLKMKREEREQRERKWRPWKNMMWNRKKRAIKECREREIDTAGKILIRHARRCTLRTHKKRWRRTYKRYVRLEKWRISYLRLPTLYRDATKRIAQGKNCRFKKQWWRMTPKYRRSCFKTAKMLQNAKNVKEVRFYLKGLEKEKRRPRFVIVHEDQTIGQQFLEPIHDRYHEDDPEIHKEQSEWTLNERSELEFEGMADVMQRHFINVVWWPAVLLPGTVFNPLSGSIIRKARNIVTGEVHVLEEEELIPFEWLPKYSPEDKEAVLMSVEQDIRQKYRNAWRFATRFTYHQLDYSTIRIMLGLQQARCFYPHSARRYTKLHRKRAQKREARKEKAMERVPKRRMVLRKQAIRECRDRTKDSFGKIVMRHSRRFAMRTNEKRWRRRYKRFIRLEKQRIRKIRLYSMFRDSAERSGQNKSCRFEQHWWRMSREYRISCSRTAKMLLNEKRIEEVKFYLKGLEKEKRRPRFVIVHENKTIEGQFFKFMHRRYDDGKEHPEWTLTERRELEFDGMPKMMRRHFMNVVWWPAILLPGTVIDEQTGKPIHEARNIVTGEIYKIEERELIPFEWIPPDYSNDDARVILTNVKQDIRKKYGNAWLFAMRLNYHILDYSTIRIMLGFQRARRFHPHVVGRYGKLHRKLTRKQLLYDDERRSMKMETTNSRKRKAVPSGNEEEPHAKQASVQTPSTSNQCQ</sequence>
<accession>A0A2G5SPX3</accession>
<keyword evidence="3" id="KW-1185">Reference proteome</keyword>
<dbReference type="OrthoDB" id="10068428at2759"/>
<feature type="compositionally biased region" description="Basic residues" evidence="1">
    <location>
        <begin position="1"/>
        <end position="10"/>
    </location>
</feature>
<dbReference type="Proteomes" id="UP000230233">
    <property type="component" value="Chromosome X"/>
</dbReference>
<protein>
    <submittedName>
        <fullName evidence="2">Uncharacterized protein</fullName>
    </submittedName>
</protein>
<dbReference type="EMBL" id="PDUG01000006">
    <property type="protein sequence ID" value="PIC17012.1"/>
    <property type="molecule type" value="Genomic_DNA"/>
</dbReference>
<dbReference type="STRING" id="1611254.A0A2G5SPX3"/>